<feature type="signal peptide" evidence="2">
    <location>
        <begin position="1"/>
        <end position="27"/>
    </location>
</feature>
<dbReference type="AlphaFoldDB" id="A0AA42Q2T2"/>
<dbReference type="EMBL" id="JAOCEK010000015">
    <property type="protein sequence ID" value="MDH1335889.1"/>
    <property type="molecule type" value="Genomic_DNA"/>
</dbReference>
<feature type="region of interest" description="Disordered" evidence="1">
    <location>
        <begin position="71"/>
        <end position="113"/>
    </location>
</feature>
<accession>A0AA42Q2T2</accession>
<sequence>MLCKPSRFLALGAFCFSLTLSGCTVIAVTGTAISVTAGAVGLAADAAIGTAKIVGKGVGKAADALMDEDQPDASGVNIRYRDPSATAPAAAEMPATSANTTPSAPSDGMPPQN</sequence>
<keyword evidence="2" id="KW-0732">Signal</keyword>
<evidence type="ECO:0000256" key="2">
    <source>
        <dbReference type="SAM" id="SignalP"/>
    </source>
</evidence>
<name>A0AA42Q2T2_9BURK</name>
<evidence type="ECO:0000256" key="1">
    <source>
        <dbReference type="SAM" id="MobiDB-lite"/>
    </source>
</evidence>
<protein>
    <recommendedName>
        <fullName evidence="5">Lipoprotein</fullName>
    </recommendedName>
</protein>
<evidence type="ECO:0008006" key="5">
    <source>
        <dbReference type="Google" id="ProtNLM"/>
    </source>
</evidence>
<comment type="caution">
    <text evidence="3">The sequence shown here is derived from an EMBL/GenBank/DDBJ whole genome shotgun (WGS) entry which is preliminary data.</text>
</comment>
<organism evidence="3 4">
    <name type="scientific">Comamonas thiooxydans</name>
    <dbReference type="NCBI Taxonomy" id="363952"/>
    <lineage>
        <taxon>Bacteria</taxon>
        <taxon>Pseudomonadati</taxon>
        <taxon>Pseudomonadota</taxon>
        <taxon>Betaproteobacteria</taxon>
        <taxon>Burkholderiales</taxon>
        <taxon>Comamonadaceae</taxon>
        <taxon>Comamonas</taxon>
    </lineage>
</organism>
<proteinExistence type="predicted"/>
<dbReference type="RefSeq" id="WP_280008741.1">
    <property type="nucleotide sequence ID" value="NZ_JAOCEK010000015.1"/>
</dbReference>
<reference evidence="3" key="1">
    <citation type="submission" date="2022-09" db="EMBL/GenBank/DDBJ databases">
        <title>Intensive care unit water sources are persistently colonized with multi-drug resistant bacteria and are the site of extensive horizontal gene transfer of antibiotic resistance genes.</title>
        <authorList>
            <person name="Diorio-Toth L."/>
        </authorList>
    </citation>
    <scope>NUCLEOTIDE SEQUENCE</scope>
    <source>
        <strain evidence="3">GD03832</strain>
    </source>
</reference>
<dbReference type="Proteomes" id="UP001161065">
    <property type="component" value="Unassembled WGS sequence"/>
</dbReference>
<dbReference type="PROSITE" id="PS51257">
    <property type="entry name" value="PROKAR_LIPOPROTEIN"/>
    <property type="match status" value="1"/>
</dbReference>
<feature type="compositionally biased region" description="Low complexity" evidence="1">
    <location>
        <begin position="83"/>
        <end position="98"/>
    </location>
</feature>
<feature type="chain" id="PRO_5041380384" description="Lipoprotein" evidence="2">
    <location>
        <begin position="28"/>
        <end position="113"/>
    </location>
</feature>
<gene>
    <name evidence="3" type="ORF">N5D63_17230</name>
</gene>
<evidence type="ECO:0000313" key="4">
    <source>
        <dbReference type="Proteomes" id="UP001161065"/>
    </source>
</evidence>
<evidence type="ECO:0000313" key="3">
    <source>
        <dbReference type="EMBL" id="MDH1335889.1"/>
    </source>
</evidence>